<protein>
    <submittedName>
        <fullName evidence="2">Uncharacterized protein</fullName>
    </submittedName>
</protein>
<reference evidence="1 3" key="2">
    <citation type="submission" date="2016-11" db="EMBL/GenBank/DDBJ databases">
        <authorList>
            <person name="Klemetsen T."/>
        </authorList>
    </citation>
    <scope>NUCLEOTIDE SEQUENCE [LARGE SCALE GENOMIC DNA]</scope>
    <source>
        <strain evidence="1">MT 2528</strain>
    </source>
</reference>
<keyword evidence="3" id="KW-1185">Reference proteome</keyword>
<organism evidence="2 4">
    <name type="scientific">Moritella viscosa</name>
    <dbReference type="NCBI Taxonomy" id="80854"/>
    <lineage>
        <taxon>Bacteria</taxon>
        <taxon>Pseudomonadati</taxon>
        <taxon>Pseudomonadota</taxon>
        <taxon>Gammaproteobacteria</taxon>
        <taxon>Alteromonadales</taxon>
        <taxon>Moritellaceae</taxon>
        <taxon>Moritella</taxon>
    </lineage>
</organism>
<evidence type="ECO:0000313" key="4">
    <source>
        <dbReference type="Proteomes" id="UP000183794"/>
    </source>
</evidence>
<evidence type="ECO:0000313" key="3">
    <source>
        <dbReference type="Proteomes" id="UP000182660"/>
    </source>
</evidence>
<name>A0A1K9ZU39_9GAMM</name>
<accession>A0A1K9ZU39</accession>
<reference evidence="2 4" key="1">
    <citation type="submission" date="2016-11" db="EMBL/GenBank/DDBJ databases">
        <authorList>
            <person name="Jaros S."/>
            <person name="Januszkiewicz K."/>
            <person name="Wedrychowicz H."/>
        </authorList>
    </citation>
    <scope>NUCLEOTIDE SEQUENCE [LARGE SCALE GENOMIC DNA]</scope>
    <source>
        <strain evidence="2">NVI 5450</strain>
    </source>
</reference>
<evidence type="ECO:0000313" key="1">
    <source>
        <dbReference type="EMBL" id="SGY91025.1"/>
    </source>
</evidence>
<dbReference type="EMBL" id="FPLJ01000051">
    <property type="protein sequence ID" value="SGY91025.1"/>
    <property type="molecule type" value="Genomic_DNA"/>
</dbReference>
<gene>
    <name evidence="1" type="ORF">MT2528_2061</name>
    <name evidence="2" type="ORF">NVI5450_2284</name>
</gene>
<proteinExistence type="predicted"/>
<sequence length="42" mass="4689">MQSTPNYVLYRRGSCLGARRISMSASISGVRKTLLQMMDVPL</sequence>
<dbReference type="Proteomes" id="UP000182660">
    <property type="component" value="Unassembled WGS sequence"/>
</dbReference>
<dbReference type="AlphaFoldDB" id="A0A1K9ZU39"/>
<evidence type="ECO:0000313" key="2">
    <source>
        <dbReference type="EMBL" id="SGZ00240.1"/>
    </source>
</evidence>
<dbReference type="EMBL" id="FPLD01000061">
    <property type="protein sequence ID" value="SGZ00240.1"/>
    <property type="molecule type" value="Genomic_DNA"/>
</dbReference>
<dbReference type="Proteomes" id="UP000183794">
    <property type="component" value="Unassembled WGS sequence"/>
</dbReference>